<dbReference type="PANTHER" id="PTHR43060:SF15">
    <property type="entry name" value="3-HYDROXYISOBUTYRATE DEHYDROGENASE-LIKE 1, MITOCHONDRIAL-RELATED"/>
    <property type="match status" value="1"/>
</dbReference>
<feature type="non-terminal residue" evidence="2">
    <location>
        <position position="1"/>
    </location>
</feature>
<protein>
    <recommendedName>
        <fullName evidence="1">6-phosphogluconate dehydrogenase NADP-binding domain-containing protein</fullName>
    </recommendedName>
</protein>
<accession>A0A383DC95</accession>
<organism evidence="2">
    <name type="scientific">marine metagenome</name>
    <dbReference type="NCBI Taxonomy" id="408172"/>
    <lineage>
        <taxon>unclassified sequences</taxon>
        <taxon>metagenomes</taxon>
        <taxon>ecological metagenomes</taxon>
    </lineage>
</organism>
<dbReference type="SUPFAM" id="SSF51735">
    <property type="entry name" value="NAD(P)-binding Rossmann-fold domains"/>
    <property type="match status" value="1"/>
</dbReference>
<evidence type="ECO:0000259" key="1">
    <source>
        <dbReference type="Pfam" id="PF03446"/>
    </source>
</evidence>
<proteinExistence type="predicted"/>
<gene>
    <name evidence="2" type="ORF">METZ01_LOCUS494797</name>
</gene>
<feature type="non-terminal residue" evidence="2">
    <location>
        <position position="141"/>
    </location>
</feature>
<dbReference type="Gene3D" id="3.40.50.720">
    <property type="entry name" value="NAD(P)-binding Rossmann-like Domain"/>
    <property type="match status" value="1"/>
</dbReference>
<dbReference type="Pfam" id="PF03446">
    <property type="entry name" value="NAD_binding_2"/>
    <property type="match status" value="1"/>
</dbReference>
<dbReference type="PANTHER" id="PTHR43060">
    <property type="entry name" value="3-HYDROXYISOBUTYRATE DEHYDROGENASE-LIKE 1, MITOCHONDRIAL-RELATED"/>
    <property type="match status" value="1"/>
</dbReference>
<feature type="domain" description="6-phosphogluconate dehydrogenase NADP-binding" evidence="1">
    <location>
        <begin position="13"/>
        <end position="124"/>
    </location>
</feature>
<sequence length="141" mass="15341">MERKKNLKNQPTLGFVGLGVMGEPMCLNLARKASSKIIGFDLSSDPLDRLAGDGVERGRSLSELARECGIVFLCLPDGKAVETVCMSSGGLIAQMKKNSILVDMSTSPVDLTESISALCRGKNFSLPMLRWHVPVRPQFKM</sequence>
<dbReference type="GO" id="GO:0050661">
    <property type="term" value="F:NADP binding"/>
    <property type="evidence" value="ECO:0007669"/>
    <property type="project" value="InterPro"/>
</dbReference>
<reference evidence="2" key="1">
    <citation type="submission" date="2018-05" db="EMBL/GenBank/DDBJ databases">
        <authorList>
            <person name="Lanie J.A."/>
            <person name="Ng W.-L."/>
            <person name="Kazmierczak K.M."/>
            <person name="Andrzejewski T.M."/>
            <person name="Davidsen T.M."/>
            <person name="Wayne K.J."/>
            <person name="Tettelin H."/>
            <person name="Glass J.I."/>
            <person name="Rusch D."/>
            <person name="Podicherti R."/>
            <person name="Tsui H.-C.T."/>
            <person name="Winkler M.E."/>
        </authorList>
    </citation>
    <scope>NUCLEOTIDE SEQUENCE</scope>
</reference>
<evidence type="ECO:0000313" key="2">
    <source>
        <dbReference type="EMBL" id="SVE41943.1"/>
    </source>
</evidence>
<dbReference type="InterPro" id="IPR036291">
    <property type="entry name" value="NAD(P)-bd_dom_sf"/>
</dbReference>
<dbReference type="InterPro" id="IPR006115">
    <property type="entry name" value="6PGDH_NADP-bd"/>
</dbReference>
<dbReference type="EMBL" id="UINC01215994">
    <property type="protein sequence ID" value="SVE41943.1"/>
    <property type="molecule type" value="Genomic_DNA"/>
</dbReference>
<dbReference type="AlphaFoldDB" id="A0A383DC95"/>
<name>A0A383DC95_9ZZZZ</name>